<keyword evidence="4" id="KW-1185">Reference proteome</keyword>
<dbReference type="InterPro" id="IPR032710">
    <property type="entry name" value="NTF2-like_dom_sf"/>
</dbReference>
<feature type="region of interest" description="Disordered" evidence="1">
    <location>
        <begin position="29"/>
        <end position="50"/>
    </location>
</feature>
<dbReference type="KEGG" id="pry:Prubr_65990"/>
<evidence type="ECO:0000256" key="1">
    <source>
        <dbReference type="SAM" id="MobiDB-lite"/>
    </source>
</evidence>
<evidence type="ECO:0000313" key="4">
    <source>
        <dbReference type="Proteomes" id="UP000680866"/>
    </source>
</evidence>
<protein>
    <recommendedName>
        <fullName evidence="2">SnoaL-like domain-containing protein</fullName>
    </recommendedName>
</protein>
<evidence type="ECO:0000313" key="3">
    <source>
        <dbReference type="EMBL" id="BCJ69578.1"/>
    </source>
</evidence>
<dbReference type="AlphaFoldDB" id="A0A810NCI6"/>
<dbReference type="PROSITE" id="PS51318">
    <property type="entry name" value="TAT"/>
    <property type="match status" value="1"/>
</dbReference>
<dbReference type="Gene3D" id="3.10.450.50">
    <property type="match status" value="1"/>
</dbReference>
<dbReference type="SUPFAM" id="SSF54427">
    <property type="entry name" value="NTF2-like"/>
    <property type="match status" value="1"/>
</dbReference>
<evidence type="ECO:0000259" key="2">
    <source>
        <dbReference type="Pfam" id="PF12680"/>
    </source>
</evidence>
<accession>A0A810NCI6</accession>
<dbReference type="Proteomes" id="UP000680866">
    <property type="component" value="Chromosome"/>
</dbReference>
<dbReference type="PANTHER" id="PTHR41252">
    <property type="entry name" value="BLR2505 PROTEIN"/>
    <property type="match status" value="1"/>
</dbReference>
<dbReference type="Pfam" id="PF12680">
    <property type="entry name" value="SnoaL_2"/>
    <property type="match status" value="1"/>
</dbReference>
<proteinExistence type="predicted"/>
<feature type="domain" description="SnoaL-like" evidence="2">
    <location>
        <begin position="59"/>
        <end position="157"/>
    </location>
</feature>
<dbReference type="RefSeq" id="WP_212818963.1">
    <property type="nucleotide sequence ID" value="NZ_AP023359.1"/>
</dbReference>
<sequence length="177" mass="19954">MTNHTPRHNRRLLLTAGVAGGLTMFTGTATASAQPREGLDRPHPGRPAGERRNLAAVSRAFERQNAGGDIYEILHDNVEWTIVNGRTYTSKADFLAAGAAPIMDRLATTLLMRIRDMWADGDTVIVRFDGDATAIDGVEYHNEYCWIWQLRRERVVRCYAFLDLIAVRELIDRIELD</sequence>
<feature type="compositionally biased region" description="Basic and acidic residues" evidence="1">
    <location>
        <begin position="37"/>
        <end position="50"/>
    </location>
</feature>
<dbReference type="PANTHER" id="PTHR41252:SF1">
    <property type="entry name" value="BLR2505 PROTEIN"/>
    <property type="match status" value="1"/>
</dbReference>
<gene>
    <name evidence="3" type="ORF">Prubr_65990</name>
</gene>
<organism evidence="3 4">
    <name type="scientific">Polymorphospora rubra</name>
    <dbReference type="NCBI Taxonomy" id="338584"/>
    <lineage>
        <taxon>Bacteria</taxon>
        <taxon>Bacillati</taxon>
        <taxon>Actinomycetota</taxon>
        <taxon>Actinomycetes</taxon>
        <taxon>Micromonosporales</taxon>
        <taxon>Micromonosporaceae</taxon>
        <taxon>Polymorphospora</taxon>
    </lineage>
</organism>
<name>A0A810NCI6_9ACTN</name>
<dbReference type="InterPro" id="IPR037401">
    <property type="entry name" value="SnoaL-like"/>
</dbReference>
<dbReference type="InterPro" id="IPR006311">
    <property type="entry name" value="TAT_signal"/>
</dbReference>
<reference evidence="3" key="1">
    <citation type="submission" date="2020-08" db="EMBL/GenBank/DDBJ databases">
        <title>Whole genome shotgun sequence of Polymorphospora rubra NBRC 101157.</title>
        <authorList>
            <person name="Komaki H."/>
            <person name="Tamura T."/>
        </authorList>
    </citation>
    <scope>NUCLEOTIDE SEQUENCE</scope>
    <source>
        <strain evidence="3">NBRC 101157</strain>
    </source>
</reference>
<dbReference type="EMBL" id="AP023359">
    <property type="protein sequence ID" value="BCJ69578.1"/>
    <property type="molecule type" value="Genomic_DNA"/>
</dbReference>